<sequence length="67" mass="7750">MDWENLDKQVPLRLRSLAVHVITGVGNHSRGQAALPTAVRSFLSENRYRFEEMRPGVITVWPKFRQS</sequence>
<dbReference type="Gramene" id="rna50782">
    <property type="protein sequence ID" value="RHN38396.1"/>
    <property type="gene ID" value="gene50782"/>
</dbReference>
<dbReference type="PANTHER" id="PTHR47812:SF2">
    <property type="entry name" value="SMR (SMALL MUTS RELATED) DOMAIN-CONTAINING PROTEIN"/>
    <property type="match status" value="1"/>
</dbReference>
<protein>
    <submittedName>
        <fullName evidence="2">Putative Smr domain-containing protein</fullName>
    </submittedName>
</protein>
<dbReference type="InterPro" id="IPR036063">
    <property type="entry name" value="Smr_dom_sf"/>
</dbReference>
<evidence type="ECO:0000313" key="2">
    <source>
        <dbReference type="EMBL" id="RHN38396.1"/>
    </source>
</evidence>
<feature type="domain" description="Smr" evidence="1">
    <location>
        <begin position="1"/>
        <end position="63"/>
    </location>
</feature>
<dbReference type="PROSITE" id="PS50828">
    <property type="entry name" value="SMR"/>
    <property type="match status" value="1"/>
</dbReference>
<dbReference type="AlphaFoldDB" id="A0A396G8Y8"/>
<evidence type="ECO:0000313" key="3">
    <source>
        <dbReference type="Proteomes" id="UP000265566"/>
    </source>
</evidence>
<dbReference type="PANTHER" id="PTHR47812">
    <property type="entry name" value="SMR (SMALL MUTS RELATED) DOMAIN-CONTAINING PROTEIN"/>
    <property type="match status" value="1"/>
</dbReference>
<reference evidence="3" key="1">
    <citation type="journal article" date="2018" name="Nat. Plants">
        <title>Whole-genome landscape of Medicago truncatula symbiotic genes.</title>
        <authorList>
            <person name="Pecrix Y."/>
            <person name="Staton S.E."/>
            <person name="Sallet E."/>
            <person name="Lelandais-Briere C."/>
            <person name="Moreau S."/>
            <person name="Carrere S."/>
            <person name="Blein T."/>
            <person name="Jardinaud M.F."/>
            <person name="Latrasse D."/>
            <person name="Zouine M."/>
            <person name="Zahm M."/>
            <person name="Kreplak J."/>
            <person name="Mayjonade B."/>
            <person name="Satge C."/>
            <person name="Perez M."/>
            <person name="Cauet S."/>
            <person name="Marande W."/>
            <person name="Chantry-Darmon C."/>
            <person name="Lopez-Roques C."/>
            <person name="Bouchez O."/>
            <person name="Berard A."/>
            <person name="Debelle F."/>
            <person name="Munos S."/>
            <person name="Bendahmane A."/>
            <person name="Berges H."/>
            <person name="Niebel A."/>
            <person name="Buitink J."/>
            <person name="Frugier F."/>
            <person name="Benhamed M."/>
            <person name="Crespi M."/>
            <person name="Gouzy J."/>
            <person name="Gamas P."/>
        </authorList>
    </citation>
    <scope>NUCLEOTIDE SEQUENCE [LARGE SCALE GENOMIC DNA]</scope>
    <source>
        <strain evidence="3">cv. Jemalong A17</strain>
    </source>
</reference>
<gene>
    <name evidence="2" type="ORF">MtrunA17_Chr0c29g0493991</name>
</gene>
<dbReference type="Proteomes" id="UP000265566">
    <property type="component" value="Unassembled WGS sequence"/>
</dbReference>
<organism evidence="2 3">
    <name type="scientific">Medicago truncatula</name>
    <name type="common">Barrel medic</name>
    <name type="synonym">Medicago tribuloides</name>
    <dbReference type="NCBI Taxonomy" id="3880"/>
    <lineage>
        <taxon>Eukaryota</taxon>
        <taxon>Viridiplantae</taxon>
        <taxon>Streptophyta</taxon>
        <taxon>Embryophyta</taxon>
        <taxon>Tracheophyta</taxon>
        <taxon>Spermatophyta</taxon>
        <taxon>Magnoliopsida</taxon>
        <taxon>eudicotyledons</taxon>
        <taxon>Gunneridae</taxon>
        <taxon>Pentapetalae</taxon>
        <taxon>rosids</taxon>
        <taxon>fabids</taxon>
        <taxon>Fabales</taxon>
        <taxon>Fabaceae</taxon>
        <taxon>Papilionoideae</taxon>
        <taxon>50 kb inversion clade</taxon>
        <taxon>NPAAA clade</taxon>
        <taxon>Hologalegina</taxon>
        <taxon>IRL clade</taxon>
        <taxon>Trifolieae</taxon>
        <taxon>Medicago</taxon>
    </lineage>
</organism>
<dbReference type="EMBL" id="PSQE01000028">
    <property type="protein sequence ID" value="RHN38396.1"/>
    <property type="molecule type" value="Genomic_DNA"/>
</dbReference>
<evidence type="ECO:0000259" key="1">
    <source>
        <dbReference type="PROSITE" id="PS50828"/>
    </source>
</evidence>
<dbReference type="Gene3D" id="3.30.1370.110">
    <property type="match status" value="1"/>
</dbReference>
<proteinExistence type="predicted"/>
<comment type="caution">
    <text evidence="2">The sequence shown here is derived from an EMBL/GenBank/DDBJ whole genome shotgun (WGS) entry which is preliminary data.</text>
</comment>
<name>A0A396G8Y8_MEDTR</name>
<accession>A0A396G8Y8</accession>
<dbReference type="InterPro" id="IPR002625">
    <property type="entry name" value="Smr_dom"/>
</dbReference>
<dbReference type="SUPFAM" id="SSF160443">
    <property type="entry name" value="SMR domain-like"/>
    <property type="match status" value="1"/>
</dbReference>